<dbReference type="GO" id="GO:0045892">
    <property type="term" value="P:negative regulation of DNA-templated transcription"/>
    <property type="evidence" value="ECO:0007669"/>
    <property type="project" value="TreeGrafter"/>
</dbReference>
<dbReference type="PANTHER" id="PTHR33238">
    <property type="entry name" value="IRON (METAL) DEPENDENT REPRESSOR, DTXR FAMILY"/>
    <property type="match status" value="1"/>
</dbReference>
<sequence length="229" mass="24663">MSVDELSSAAQDYLKLIWTATEWTDQPMTVSRLAERLGIRPATASDGIRRLTAQGLVEHRPYGSIELTDDGRRHAIQMVRRHRLLETFLVEVLGYGWDEVHDEAEVLEHAVSDDFVARIDAHLGHPSRDPHGDPIPSANGEPHLPDATQLADAVADRPMRVRRISDEDPRLLRELAEHGIGLDATLVRAAAAGDASGGGAAAVVVTVDGSARRPLTAAAASAVWVSDAG</sequence>
<evidence type="ECO:0000256" key="8">
    <source>
        <dbReference type="ARBA" id="ARBA00023159"/>
    </source>
</evidence>
<gene>
    <name evidence="14" type="primary">sirR</name>
    <name evidence="14" type="ORF">CMN_02485</name>
</gene>
<evidence type="ECO:0000256" key="11">
    <source>
        <dbReference type="ARBA" id="ARBA00032593"/>
    </source>
</evidence>
<dbReference type="CDD" id="cd00090">
    <property type="entry name" value="HTH_ARSR"/>
    <property type="match status" value="1"/>
</dbReference>
<evidence type="ECO:0000256" key="7">
    <source>
        <dbReference type="ARBA" id="ARBA00023125"/>
    </source>
</evidence>
<dbReference type="SUPFAM" id="SSF47979">
    <property type="entry name" value="Iron-dependent repressor protein, dimerization domain"/>
    <property type="match status" value="1"/>
</dbReference>
<evidence type="ECO:0000256" key="5">
    <source>
        <dbReference type="ARBA" id="ARBA00022491"/>
    </source>
</evidence>
<comment type="similarity">
    <text evidence="2">Belongs to the DtxR/MntR family.</text>
</comment>
<dbReference type="GO" id="GO:0003700">
    <property type="term" value="F:DNA-binding transcription factor activity"/>
    <property type="evidence" value="ECO:0007669"/>
    <property type="project" value="InterPro"/>
</dbReference>
<evidence type="ECO:0000313" key="14">
    <source>
        <dbReference type="EMBL" id="CCE76420.1"/>
    </source>
</evidence>
<dbReference type="AlphaFoldDB" id="A0AAI9EL87"/>
<dbReference type="InterPro" id="IPR050536">
    <property type="entry name" value="DtxR_MntR_Metal-Reg"/>
</dbReference>
<evidence type="ECO:0000256" key="1">
    <source>
        <dbReference type="ARBA" id="ARBA00004496"/>
    </source>
</evidence>
<reference evidence="15" key="2">
    <citation type="submission" date="2013-04" db="EMBL/GenBank/DDBJ databases">
        <title>The genome sequence of the maize-pathogen Clavibacter michiganensis subsp. nebraskensis.</title>
        <authorList>
            <person name="Gartemann K.H."/>
            <person name="Blom J."/>
            <person name="Dreiseikelmann B."/>
            <person name="Fluegel M."/>
            <person name="Jaenicke S."/>
            <person name="Linke B."/>
            <person name="Sczcepanowski R."/>
            <person name="Wittmann J."/>
            <person name="Goesmann A."/>
            <person name="Puehler A."/>
            <person name="Eichenlaub R."/>
            <person name="Rueckert C."/>
        </authorList>
    </citation>
    <scope>NUCLEOTIDE SEQUENCE [LARGE SCALE GENOMIC DNA]</scope>
    <source>
        <strain evidence="15">NCPPB 2581</strain>
    </source>
</reference>
<dbReference type="InterPro" id="IPR036388">
    <property type="entry name" value="WH-like_DNA-bd_sf"/>
</dbReference>
<dbReference type="InterPro" id="IPR011991">
    <property type="entry name" value="ArsR-like_HTH"/>
</dbReference>
<evidence type="ECO:0000256" key="12">
    <source>
        <dbReference type="SAM" id="MobiDB-lite"/>
    </source>
</evidence>
<proteinExistence type="inferred from homology"/>
<dbReference type="SUPFAM" id="SSF46785">
    <property type="entry name" value="Winged helix' DNA-binding domain"/>
    <property type="match status" value="1"/>
</dbReference>
<feature type="compositionally biased region" description="Basic and acidic residues" evidence="12">
    <location>
        <begin position="122"/>
        <end position="132"/>
    </location>
</feature>
<dbReference type="RefSeq" id="WP_015491125.1">
    <property type="nucleotide sequence ID" value="NC_020891.1"/>
</dbReference>
<reference evidence="14 15" key="1">
    <citation type="submission" date="2011-11" db="EMBL/GenBank/DDBJ databases">
        <authorList>
            <person name="Gartemann K."/>
        </authorList>
    </citation>
    <scope>NUCLEOTIDE SEQUENCE [LARGE SCALE GENOMIC DNA]</scope>
    <source>
        <strain evidence="15">NCPPB 2581</strain>
    </source>
</reference>
<organism evidence="14 15">
    <name type="scientific">Clavibacter nebraskensis NCPPB 2581</name>
    <dbReference type="NCBI Taxonomy" id="1097677"/>
    <lineage>
        <taxon>Bacteria</taxon>
        <taxon>Bacillati</taxon>
        <taxon>Actinomycetota</taxon>
        <taxon>Actinomycetes</taxon>
        <taxon>Micrococcales</taxon>
        <taxon>Microbacteriaceae</taxon>
        <taxon>Clavibacter</taxon>
    </lineage>
</organism>
<dbReference type="PROSITE" id="PS50944">
    <property type="entry name" value="HTH_DTXR"/>
    <property type="match status" value="1"/>
</dbReference>
<dbReference type="FunFam" id="1.10.60.10:FF:000004">
    <property type="entry name" value="DtxR family transcriptional regulator"/>
    <property type="match status" value="1"/>
</dbReference>
<dbReference type="GO" id="GO:0046914">
    <property type="term" value="F:transition metal ion binding"/>
    <property type="evidence" value="ECO:0007669"/>
    <property type="project" value="InterPro"/>
</dbReference>
<name>A0AAI9EL87_9MICO</name>
<evidence type="ECO:0000256" key="3">
    <source>
        <dbReference type="ARBA" id="ARBA00011738"/>
    </source>
</evidence>
<keyword evidence="8" id="KW-0010">Activator</keyword>
<dbReference type="Pfam" id="PF01325">
    <property type="entry name" value="Fe_dep_repress"/>
    <property type="match status" value="1"/>
</dbReference>
<protein>
    <recommendedName>
        <fullName evidence="11">Manganese transport regulator</fullName>
    </recommendedName>
</protein>
<keyword evidence="9" id="KW-0804">Transcription</keyword>
<dbReference type="EMBL" id="HE614873">
    <property type="protein sequence ID" value="CCE76420.1"/>
    <property type="molecule type" value="Genomic_DNA"/>
</dbReference>
<feature type="region of interest" description="Disordered" evidence="12">
    <location>
        <begin position="122"/>
        <end position="145"/>
    </location>
</feature>
<dbReference type="Proteomes" id="UP000012170">
    <property type="component" value="Chromosome"/>
</dbReference>
<dbReference type="GO" id="GO:0005737">
    <property type="term" value="C:cytoplasm"/>
    <property type="evidence" value="ECO:0007669"/>
    <property type="project" value="UniProtKB-SubCell"/>
</dbReference>
<evidence type="ECO:0000256" key="4">
    <source>
        <dbReference type="ARBA" id="ARBA00022490"/>
    </source>
</evidence>
<evidence type="ECO:0000256" key="6">
    <source>
        <dbReference type="ARBA" id="ARBA00023015"/>
    </source>
</evidence>
<dbReference type="SMART" id="SM00529">
    <property type="entry name" value="HTH_DTXR"/>
    <property type="match status" value="1"/>
</dbReference>
<dbReference type="GO" id="GO:0046983">
    <property type="term" value="F:protein dimerization activity"/>
    <property type="evidence" value="ECO:0007669"/>
    <property type="project" value="InterPro"/>
</dbReference>
<keyword evidence="4" id="KW-0963">Cytoplasm</keyword>
<dbReference type="InterPro" id="IPR036421">
    <property type="entry name" value="Fe_dep_repressor_sf"/>
</dbReference>
<keyword evidence="5" id="KW-0678">Repressor</keyword>
<comment type="subunit">
    <text evidence="3">Homodimer.</text>
</comment>
<dbReference type="InterPro" id="IPR022689">
    <property type="entry name" value="Iron_dep_repressor"/>
</dbReference>
<evidence type="ECO:0000313" key="15">
    <source>
        <dbReference type="Proteomes" id="UP000012170"/>
    </source>
</evidence>
<dbReference type="GO" id="GO:0003677">
    <property type="term" value="F:DNA binding"/>
    <property type="evidence" value="ECO:0007669"/>
    <property type="project" value="UniProtKB-KW"/>
</dbReference>
<dbReference type="Gene3D" id="1.10.60.10">
    <property type="entry name" value="Iron dependent repressor, metal binding and dimerisation domain"/>
    <property type="match status" value="1"/>
</dbReference>
<dbReference type="KEGG" id="cmc:CMN_02485"/>
<dbReference type="Gene3D" id="1.10.10.10">
    <property type="entry name" value="Winged helix-like DNA-binding domain superfamily/Winged helix DNA-binding domain"/>
    <property type="match status" value="1"/>
</dbReference>
<keyword evidence="10" id="KW-0464">Manganese</keyword>
<evidence type="ECO:0000259" key="13">
    <source>
        <dbReference type="PROSITE" id="PS50944"/>
    </source>
</evidence>
<dbReference type="InterPro" id="IPR022687">
    <property type="entry name" value="HTH_DTXR"/>
</dbReference>
<evidence type="ECO:0000256" key="10">
    <source>
        <dbReference type="ARBA" id="ARBA00023211"/>
    </source>
</evidence>
<keyword evidence="7" id="KW-0238">DNA-binding</keyword>
<evidence type="ECO:0000256" key="2">
    <source>
        <dbReference type="ARBA" id="ARBA00007871"/>
    </source>
</evidence>
<dbReference type="Pfam" id="PF02742">
    <property type="entry name" value="Fe_dep_repr_C"/>
    <property type="match status" value="1"/>
</dbReference>
<comment type="subcellular location">
    <subcellularLocation>
        <location evidence="1">Cytoplasm</location>
    </subcellularLocation>
</comment>
<accession>A0AAI9EL87</accession>
<dbReference type="InterPro" id="IPR001367">
    <property type="entry name" value="Fe_dep_repressor"/>
</dbReference>
<dbReference type="GeneID" id="92984240"/>
<dbReference type="PANTHER" id="PTHR33238:SF11">
    <property type="entry name" value="TRANSCRIPTIONAL REGULATOR MNTR"/>
    <property type="match status" value="1"/>
</dbReference>
<feature type="domain" description="HTH dtxR-type" evidence="13">
    <location>
        <begin position="6"/>
        <end position="68"/>
    </location>
</feature>
<dbReference type="InterPro" id="IPR036390">
    <property type="entry name" value="WH_DNA-bd_sf"/>
</dbReference>
<keyword evidence="6" id="KW-0805">Transcription regulation</keyword>
<evidence type="ECO:0000256" key="9">
    <source>
        <dbReference type="ARBA" id="ARBA00023163"/>
    </source>
</evidence>